<dbReference type="PANTHER" id="PTHR48475">
    <property type="entry name" value="RIBONUCLEASE H"/>
    <property type="match status" value="1"/>
</dbReference>
<evidence type="ECO:0000313" key="4">
    <source>
        <dbReference type="Proteomes" id="UP001064489"/>
    </source>
</evidence>
<protein>
    <recommendedName>
        <fullName evidence="2">RNase H type-1 domain-containing protein</fullName>
    </recommendedName>
</protein>
<comment type="caution">
    <text evidence="3">The sequence shown here is derived from an EMBL/GenBank/DDBJ whole genome shotgun (WGS) entry which is preliminary data.</text>
</comment>
<dbReference type="AlphaFoldDB" id="A0AAD5J804"/>
<dbReference type="InterPro" id="IPR012337">
    <property type="entry name" value="RNaseH-like_sf"/>
</dbReference>
<dbReference type="SUPFAM" id="SSF53098">
    <property type="entry name" value="Ribonuclease H-like"/>
    <property type="match status" value="1"/>
</dbReference>
<feature type="compositionally biased region" description="Basic and acidic residues" evidence="1">
    <location>
        <begin position="130"/>
        <end position="145"/>
    </location>
</feature>
<dbReference type="InterPro" id="IPR002156">
    <property type="entry name" value="RNaseH_domain"/>
</dbReference>
<reference evidence="3" key="2">
    <citation type="submission" date="2023-02" db="EMBL/GenBank/DDBJ databases">
        <authorList>
            <person name="Swenson N.G."/>
            <person name="Wegrzyn J.L."/>
            <person name="Mcevoy S.L."/>
        </authorList>
    </citation>
    <scope>NUCLEOTIDE SEQUENCE</scope>
    <source>
        <strain evidence="3">91603</strain>
        <tissue evidence="3">Leaf</tissue>
    </source>
</reference>
<sequence length="145" mass="15839">MEFNVNLDPVTKLDPSPDLTDLDIWVLFTDGASSQSGCEAGIIVINPKGVKCSHCFRFKFRATNNKAEYEALLAGMRVAEALGADFLLVKSDSQLVVNHVLGLYKAKGDNMVVYLAKVREAMMKDGIGTPKEKSPGRCSGQDRSR</sequence>
<dbReference type="Gene3D" id="3.30.420.10">
    <property type="entry name" value="Ribonuclease H-like superfamily/Ribonuclease H"/>
    <property type="match status" value="1"/>
</dbReference>
<organism evidence="3 4">
    <name type="scientific">Acer negundo</name>
    <name type="common">Box elder</name>
    <dbReference type="NCBI Taxonomy" id="4023"/>
    <lineage>
        <taxon>Eukaryota</taxon>
        <taxon>Viridiplantae</taxon>
        <taxon>Streptophyta</taxon>
        <taxon>Embryophyta</taxon>
        <taxon>Tracheophyta</taxon>
        <taxon>Spermatophyta</taxon>
        <taxon>Magnoliopsida</taxon>
        <taxon>eudicotyledons</taxon>
        <taxon>Gunneridae</taxon>
        <taxon>Pentapetalae</taxon>
        <taxon>rosids</taxon>
        <taxon>malvids</taxon>
        <taxon>Sapindales</taxon>
        <taxon>Sapindaceae</taxon>
        <taxon>Hippocastanoideae</taxon>
        <taxon>Acereae</taxon>
        <taxon>Acer</taxon>
    </lineage>
</organism>
<dbReference type="Pfam" id="PF13456">
    <property type="entry name" value="RVT_3"/>
    <property type="match status" value="1"/>
</dbReference>
<evidence type="ECO:0000256" key="1">
    <source>
        <dbReference type="SAM" id="MobiDB-lite"/>
    </source>
</evidence>
<name>A0AAD5J804_ACENE</name>
<dbReference type="PANTHER" id="PTHR48475:SF2">
    <property type="entry name" value="RIBONUCLEASE H"/>
    <property type="match status" value="1"/>
</dbReference>
<evidence type="ECO:0000313" key="3">
    <source>
        <dbReference type="EMBL" id="KAI9187212.1"/>
    </source>
</evidence>
<proteinExistence type="predicted"/>
<dbReference type="GO" id="GO:0003676">
    <property type="term" value="F:nucleic acid binding"/>
    <property type="evidence" value="ECO:0007669"/>
    <property type="project" value="InterPro"/>
</dbReference>
<evidence type="ECO:0000259" key="2">
    <source>
        <dbReference type="Pfam" id="PF13456"/>
    </source>
</evidence>
<dbReference type="InterPro" id="IPR036397">
    <property type="entry name" value="RNaseH_sf"/>
</dbReference>
<dbReference type="CDD" id="cd09279">
    <property type="entry name" value="RNase_HI_like"/>
    <property type="match status" value="1"/>
</dbReference>
<dbReference type="Proteomes" id="UP001064489">
    <property type="component" value="Chromosome 3"/>
</dbReference>
<reference evidence="3" key="1">
    <citation type="journal article" date="2022" name="Plant J.">
        <title>Strategies of tolerance reflected in two North American maple genomes.</title>
        <authorList>
            <person name="McEvoy S.L."/>
            <person name="Sezen U.U."/>
            <person name="Trouern-Trend A."/>
            <person name="McMahon S.M."/>
            <person name="Schaberg P.G."/>
            <person name="Yang J."/>
            <person name="Wegrzyn J.L."/>
            <person name="Swenson N.G."/>
        </authorList>
    </citation>
    <scope>NUCLEOTIDE SEQUENCE</scope>
    <source>
        <strain evidence="3">91603</strain>
    </source>
</reference>
<dbReference type="GO" id="GO:0004523">
    <property type="term" value="F:RNA-DNA hybrid ribonuclease activity"/>
    <property type="evidence" value="ECO:0007669"/>
    <property type="project" value="InterPro"/>
</dbReference>
<keyword evidence="4" id="KW-1185">Reference proteome</keyword>
<feature type="region of interest" description="Disordered" evidence="1">
    <location>
        <begin position="126"/>
        <end position="145"/>
    </location>
</feature>
<feature type="domain" description="RNase H type-1" evidence="2">
    <location>
        <begin position="30"/>
        <end position="123"/>
    </location>
</feature>
<gene>
    <name evidence="3" type="ORF">LWI28_025579</name>
</gene>
<dbReference type="EMBL" id="JAJSOW010000100">
    <property type="protein sequence ID" value="KAI9187212.1"/>
    <property type="molecule type" value="Genomic_DNA"/>
</dbReference>
<accession>A0AAD5J804</accession>